<dbReference type="Gene3D" id="3.40.50.10170">
    <property type="match status" value="1"/>
</dbReference>
<proteinExistence type="predicted"/>
<dbReference type="NCBIfam" id="TIGR00762">
    <property type="entry name" value="DegV"/>
    <property type="match status" value="1"/>
</dbReference>
<dbReference type="PANTHER" id="PTHR33434">
    <property type="entry name" value="DEGV DOMAIN-CONTAINING PROTEIN DR_1986-RELATED"/>
    <property type="match status" value="1"/>
</dbReference>
<dbReference type="EMBL" id="QRUP01000002">
    <property type="protein sequence ID" value="RGR76163.1"/>
    <property type="molecule type" value="Genomic_DNA"/>
</dbReference>
<dbReference type="SUPFAM" id="SSF82549">
    <property type="entry name" value="DAK1/DegV-like"/>
    <property type="match status" value="1"/>
</dbReference>
<keyword evidence="3" id="KW-1185">Reference proteome</keyword>
<dbReference type="RefSeq" id="WP_117893054.1">
    <property type="nucleotide sequence ID" value="NZ_CABJCV010000002.1"/>
</dbReference>
<dbReference type="GeneID" id="83014196"/>
<keyword evidence="1" id="KW-0446">Lipid-binding</keyword>
<dbReference type="InterPro" id="IPR050270">
    <property type="entry name" value="DegV_domain_contain"/>
</dbReference>
<evidence type="ECO:0000256" key="1">
    <source>
        <dbReference type="ARBA" id="ARBA00023121"/>
    </source>
</evidence>
<dbReference type="PANTHER" id="PTHR33434:SF2">
    <property type="entry name" value="FATTY ACID-BINDING PROTEIN TM_1468"/>
    <property type="match status" value="1"/>
</dbReference>
<comment type="caution">
    <text evidence="2">The sequence shown here is derived from an EMBL/GenBank/DDBJ whole genome shotgun (WGS) entry which is preliminary data.</text>
</comment>
<name>A0A412G5B5_9FIRM</name>
<reference evidence="2 3" key="1">
    <citation type="submission" date="2018-08" db="EMBL/GenBank/DDBJ databases">
        <title>A genome reference for cultivated species of the human gut microbiota.</title>
        <authorList>
            <person name="Zou Y."/>
            <person name="Xue W."/>
            <person name="Luo G."/>
        </authorList>
    </citation>
    <scope>NUCLEOTIDE SEQUENCE [LARGE SCALE GENOMIC DNA]</scope>
    <source>
        <strain evidence="2 3">AF24-29</strain>
    </source>
</reference>
<dbReference type="Proteomes" id="UP000284178">
    <property type="component" value="Unassembled WGS sequence"/>
</dbReference>
<dbReference type="GO" id="GO:0008289">
    <property type="term" value="F:lipid binding"/>
    <property type="evidence" value="ECO:0007669"/>
    <property type="project" value="UniProtKB-KW"/>
</dbReference>
<dbReference type="Gene3D" id="3.30.1180.10">
    <property type="match status" value="1"/>
</dbReference>
<sequence>MPKIAVMTDSSADINTQQAEQMNLAVMRFPLMIDGQEYIEETEIKTPEFISRMEQGAVVKTSQAHLGKLIQQWKDLLEEYDEILYIPLSSGLSGSYQSALTASAAFDGRITVVDARFACYPLAWLCQWAQAQIQAGHSCEEIKNKIEEEADLWAALIPEKLEYLKRGGRISAAAAALGNLLKIVPILKVEHGGIDVLGKVRTVKKAYQVGLDAIAQVNDPSDYEWMIVEADMKEEAEDLKRQMEERIGQPVTIHAMGPIIMAHTGPRTLGYGRVKKLKF</sequence>
<dbReference type="PROSITE" id="PS51482">
    <property type="entry name" value="DEGV"/>
    <property type="match status" value="1"/>
</dbReference>
<accession>A0A412G5B5</accession>
<evidence type="ECO:0000313" key="2">
    <source>
        <dbReference type="EMBL" id="RGR76163.1"/>
    </source>
</evidence>
<dbReference type="InterPro" id="IPR043168">
    <property type="entry name" value="DegV_C"/>
</dbReference>
<dbReference type="InterPro" id="IPR003797">
    <property type="entry name" value="DegV"/>
</dbReference>
<dbReference type="AlphaFoldDB" id="A0A412G5B5"/>
<organism evidence="2 3">
    <name type="scientific">Holdemania filiformis</name>
    <dbReference type="NCBI Taxonomy" id="61171"/>
    <lineage>
        <taxon>Bacteria</taxon>
        <taxon>Bacillati</taxon>
        <taxon>Bacillota</taxon>
        <taxon>Erysipelotrichia</taxon>
        <taxon>Erysipelotrichales</taxon>
        <taxon>Erysipelotrichaceae</taxon>
        <taxon>Holdemania</taxon>
    </lineage>
</organism>
<gene>
    <name evidence="2" type="ORF">DWY25_02070</name>
</gene>
<protein>
    <submittedName>
        <fullName evidence="2">DegV family protein</fullName>
    </submittedName>
</protein>
<evidence type="ECO:0000313" key="3">
    <source>
        <dbReference type="Proteomes" id="UP000284178"/>
    </source>
</evidence>
<dbReference type="Pfam" id="PF02645">
    <property type="entry name" value="DegV"/>
    <property type="match status" value="1"/>
</dbReference>